<gene>
    <name evidence="1" type="ORF">18C_00034</name>
</gene>
<protein>
    <submittedName>
        <fullName evidence="1">Uncharacterized protein</fullName>
    </submittedName>
</protein>
<dbReference type="EMBL" id="MT740737">
    <property type="protein sequence ID" value="QMV33102.1"/>
    <property type="molecule type" value="Genomic_DNA"/>
</dbReference>
<dbReference type="Gene3D" id="2.150.10.10">
    <property type="entry name" value="Serralysin-like metalloprotease, C-terminal"/>
    <property type="match status" value="1"/>
</dbReference>
<keyword evidence="2" id="KW-1185">Reference proteome</keyword>
<dbReference type="Proteomes" id="UP000515649">
    <property type="component" value="Segment"/>
</dbReference>
<organism evidence="1 2">
    <name type="scientific">Ralstonia phage Firinga</name>
    <dbReference type="NCBI Taxonomy" id="2759725"/>
    <lineage>
        <taxon>Viruses</taxon>
        <taxon>Duplodnaviria</taxon>
        <taxon>Heunggongvirae</taxon>
        <taxon>Uroviricota</taxon>
        <taxon>Caudoviricetes</taxon>
        <taxon>Firingavirus</taxon>
        <taxon>Firingavirus firinga</taxon>
    </lineage>
</organism>
<reference evidence="1 2" key="1">
    <citation type="submission" date="2020-07" db="EMBL/GenBank/DDBJ databases">
        <title>Ralstonia phages.</title>
        <authorList>
            <person name="Trotereau A."/>
            <person name="Boyer C."/>
            <person name="Torres-Barcelo C."/>
        </authorList>
    </citation>
    <scope>NUCLEOTIDE SEQUENCE [LARGE SCALE GENOMIC DNA]</scope>
</reference>
<accession>A0A7G5B9X9</accession>
<sequence length="479" mass="48220">MPISGSTNQSALIFVPAAGANNVAPNTAFASILPTTSSVTITGGGDGLDTQLIGYTKATQYFLGAGSSYTFNALPVSGNVSDLKLTRKISDGTVAVLTYVASGPTGTQWTGTISGGTVAITLGTALNSGEYIRAEDPYAAIATGGQAPSYGSIHGGYDNSIQSGLMNHIVSSAHSRIDDQDGTPGHTMIFGGSAHYITGSIAYSAILGGTGNEIRSGAGNGSVILGGLYSKVSGTTAAVLAGERCKVTATYGIASGQSQTVSGTASVALGRGHTVSGANALAIGQGNTVSSDNSIALGNTGTVNSSNAYSALMGGYKARSVMAGNSVNWAYRDSSVGTNPLVQDDRIYMGAYFSDQSTHLLPSHVDGVTTDIPVTAGSMTTYQIRVEARGGNIRGGWWTLTAVVQAPAVLAAGTPAVIVAQSVDFSYVDPGLGTGTNAVDVSLSINASTGAALNITVKQRVDSAVGTKWSAIVSRAELA</sequence>
<name>A0A7G5B9X9_9CAUD</name>
<dbReference type="SUPFAM" id="SSF101967">
    <property type="entry name" value="Adhesin YadA, collagen-binding domain"/>
    <property type="match status" value="1"/>
</dbReference>
<dbReference type="InterPro" id="IPR011049">
    <property type="entry name" value="Serralysin-like_metalloprot_C"/>
</dbReference>
<proteinExistence type="predicted"/>
<evidence type="ECO:0000313" key="2">
    <source>
        <dbReference type="Proteomes" id="UP000515649"/>
    </source>
</evidence>
<evidence type="ECO:0000313" key="1">
    <source>
        <dbReference type="EMBL" id="QMV33102.1"/>
    </source>
</evidence>